<name>A0A4Y3RWU7_9ACTN</name>
<organism evidence="1 2">
    <name type="scientific">Streptomyces gardneri</name>
    <dbReference type="NCBI Taxonomy" id="66892"/>
    <lineage>
        <taxon>Bacteria</taxon>
        <taxon>Bacillati</taxon>
        <taxon>Actinomycetota</taxon>
        <taxon>Actinomycetes</taxon>
        <taxon>Kitasatosporales</taxon>
        <taxon>Streptomycetaceae</taxon>
        <taxon>Streptomyces</taxon>
    </lineage>
</organism>
<keyword evidence="2" id="KW-1185">Reference proteome</keyword>
<evidence type="ECO:0000313" key="2">
    <source>
        <dbReference type="Proteomes" id="UP000315226"/>
    </source>
</evidence>
<dbReference type="OrthoDB" id="3215922at2"/>
<dbReference type="EMBL" id="BJMN01000060">
    <property type="protein sequence ID" value="GEB61548.1"/>
    <property type="molecule type" value="Genomic_DNA"/>
</dbReference>
<reference evidence="1 2" key="1">
    <citation type="submission" date="2019-06" db="EMBL/GenBank/DDBJ databases">
        <title>Whole genome shotgun sequence of Streptomyces gardneri NBRC 12865.</title>
        <authorList>
            <person name="Hosoyama A."/>
            <person name="Uohara A."/>
            <person name="Ohji S."/>
            <person name="Ichikawa N."/>
        </authorList>
    </citation>
    <scope>NUCLEOTIDE SEQUENCE [LARGE SCALE GENOMIC DNA]</scope>
    <source>
        <strain evidence="1 2">NBRC 12865</strain>
    </source>
</reference>
<sequence>MVYLLGRRKPPCGPSDTWSGSLRTRAEVRIGIATWIAVFPNARRLHSVCEFESPEGTFKPIEPAPCPVRYVALGISAFGFRVQADRHTACPRGTAPAPSAAQKGPHS</sequence>
<gene>
    <name evidence="1" type="ORF">SGA01_71530</name>
</gene>
<protein>
    <submittedName>
        <fullName evidence="1">Uncharacterized protein</fullName>
    </submittedName>
</protein>
<comment type="caution">
    <text evidence="1">The sequence shown here is derived from an EMBL/GenBank/DDBJ whole genome shotgun (WGS) entry which is preliminary data.</text>
</comment>
<proteinExistence type="predicted"/>
<accession>A0A4Y3RWU7</accession>
<evidence type="ECO:0000313" key="1">
    <source>
        <dbReference type="EMBL" id="GEB61548.1"/>
    </source>
</evidence>
<dbReference type="Proteomes" id="UP000315226">
    <property type="component" value="Unassembled WGS sequence"/>
</dbReference>
<dbReference type="AlphaFoldDB" id="A0A4Y3RWU7"/>